<evidence type="ECO:0000256" key="3">
    <source>
        <dbReference type="ARBA" id="ARBA00023274"/>
    </source>
</evidence>
<dbReference type="EMBL" id="CAMXCT030006693">
    <property type="protein sequence ID" value="CAL4805732.1"/>
    <property type="molecule type" value="Genomic_DNA"/>
</dbReference>
<dbReference type="EMBL" id="CAMXCT020006693">
    <property type="protein sequence ID" value="CAL1171795.1"/>
    <property type="molecule type" value="Genomic_DNA"/>
</dbReference>
<dbReference type="InterPro" id="IPR011331">
    <property type="entry name" value="Ribosomal_eL37/eL43"/>
</dbReference>
<dbReference type="OrthoDB" id="10258345at2759"/>
<keyword evidence="6" id="KW-1185">Reference proteome</keyword>
<protein>
    <submittedName>
        <fullName evidence="5">Large ribosomal subunit protein eL43 (60S ribosomal protein L37a)</fullName>
    </submittedName>
</protein>
<dbReference type="InterPro" id="IPR050522">
    <property type="entry name" value="Ribosomal_protein_eL43"/>
</dbReference>
<sequence>MCSFCGKAENVKRVAGGIWKCKGKTCNKIMAGGCWTLSTGPAATVRATIARLRKQQQGAGVPGLGRSSWQLKSQIIVIAIYIYVCVHIYI</sequence>
<dbReference type="InterPro" id="IPR011332">
    <property type="entry name" value="Ribosomal_zn-bd"/>
</dbReference>
<keyword evidence="2 5" id="KW-0689">Ribosomal protein</keyword>
<dbReference type="PANTHER" id="PTHR48129:SF1">
    <property type="entry name" value="LARGE RIBOSOMAL SUBUNIT PROTEIN EL43"/>
    <property type="match status" value="1"/>
</dbReference>
<dbReference type="PANTHER" id="PTHR48129">
    <property type="entry name" value="60S RIBOSOMAL PROTEIN L37A"/>
    <property type="match status" value="1"/>
</dbReference>
<evidence type="ECO:0000256" key="1">
    <source>
        <dbReference type="ARBA" id="ARBA00008672"/>
    </source>
</evidence>
<dbReference type="Pfam" id="PF01780">
    <property type="entry name" value="Ribosomal_L37ae"/>
    <property type="match status" value="1"/>
</dbReference>
<comment type="similarity">
    <text evidence="1">Belongs to the eukaryotic ribosomal protein eL43 family.</text>
</comment>
<evidence type="ECO:0000313" key="4">
    <source>
        <dbReference type="EMBL" id="CAI4018420.1"/>
    </source>
</evidence>
<dbReference type="GO" id="GO:0003735">
    <property type="term" value="F:structural constituent of ribosome"/>
    <property type="evidence" value="ECO:0007669"/>
    <property type="project" value="InterPro"/>
</dbReference>
<reference evidence="4" key="1">
    <citation type="submission" date="2022-10" db="EMBL/GenBank/DDBJ databases">
        <authorList>
            <person name="Chen Y."/>
            <person name="Dougan E. K."/>
            <person name="Chan C."/>
            <person name="Rhodes N."/>
            <person name="Thang M."/>
        </authorList>
    </citation>
    <scope>NUCLEOTIDE SEQUENCE</scope>
</reference>
<keyword evidence="3" id="KW-0687">Ribonucleoprotein</keyword>
<evidence type="ECO:0000256" key="2">
    <source>
        <dbReference type="ARBA" id="ARBA00022980"/>
    </source>
</evidence>
<dbReference type="SUPFAM" id="SSF57829">
    <property type="entry name" value="Zn-binding ribosomal proteins"/>
    <property type="match status" value="1"/>
</dbReference>
<organism evidence="4">
    <name type="scientific">Cladocopium goreaui</name>
    <dbReference type="NCBI Taxonomy" id="2562237"/>
    <lineage>
        <taxon>Eukaryota</taxon>
        <taxon>Sar</taxon>
        <taxon>Alveolata</taxon>
        <taxon>Dinophyceae</taxon>
        <taxon>Suessiales</taxon>
        <taxon>Symbiodiniaceae</taxon>
        <taxon>Cladocopium</taxon>
    </lineage>
</organism>
<name>A0A9P1GP42_9DINO</name>
<comment type="caution">
    <text evidence="4">The sequence shown here is derived from an EMBL/GenBank/DDBJ whole genome shotgun (WGS) entry which is preliminary data.</text>
</comment>
<dbReference type="EMBL" id="CAMXCT010006693">
    <property type="protein sequence ID" value="CAI4018420.1"/>
    <property type="molecule type" value="Genomic_DNA"/>
</dbReference>
<dbReference type="GO" id="GO:1990904">
    <property type="term" value="C:ribonucleoprotein complex"/>
    <property type="evidence" value="ECO:0007669"/>
    <property type="project" value="UniProtKB-KW"/>
</dbReference>
<dbReference type="GO" id="GO:0006412">
    <property type="term" value="P:translation"/>
    <property type="evidence" value="ECO:0007669"/>
    <property type="project" value="InterPro"/>
</dbReference>
<reference evidence="5 6" key="2">
    <citation type="submission" date="2024-05" db="EMBL/GenBank/DDBJ databases">
        <authorList>
            <person name="Chen Y."/>
            <person name="Shah S."/>
            <person name="Dougan E. K."/>
            <person name="Thang M."/>
            <person name="Chan C."/>
        </authorList>
    </citation>
    <scope>NUCLEOTIDE SEQUENCE [LARGE SCALE GENOMIC DNA]</scope>
</reference>
<evidence type="ECO:0000313" key="6">
    <source>
        <dbReference type="Proteomes" id="UP001152797"/>
    </source>
</evidence>
<accession>A0A9P1GP42</accession>
<evidence type="ECO:0000313" key="5">
    <source>
        <dbReference type="EMBL" id="CAL4805732.1"/>
    </source>
</evidence>
<dbReference type="GO" id="GO:0005840">
    <property type="term" value="C:ribosome"/>
    <property type="evidence" value="ECO:0007669"/>
    <property type="project" value="UniProtKB-KW"/>
</dbReference>
<dbReference type="AlphaFoldDB" id="A0A9P1GP42"/>
<gene>
    <name evidence="4" type="ORF">C1SCF055_LOCUS42988</name>
</gene>
<dbReference type="InterPro" id="IPR002674">
    <property type="entry name" value="Ribosomal_eL43"/>
</dbReference>
<dbReference type="Proteomes" id="UP001152797">
    <property type="component" value="Unassembled WGS sequence"/>
</dbReference>
<proteinExistence type="inferred from homology"/>
<dbReference type="Gene3D" id="2.20.25.30">
    <property type="match status" value="1"/>
</dbReference>